<dbReference type="RefSeq" id="XP_024662919.1">
    <property type="nucleotide sequence ID" value="XM_024807151.1"/>
</dbReference>
<dbReference type="EMBL" id="NDIQ01000001">
    <property type="protein sequence ID" value="PRT52973.1"/>
    <property type="molecule type" value="Genomic_DNA"/>
</dbReference>
<keyword evidence="2" id="KW-1185">Reference proteome</keyword>
<evidence type="ECO:0000313" key="1">
    <source>
        <dbReference type="EMBL" id="PRT52973.1"/>
    </source>
</evidence>
<evidence type="ECO:0000313" key="2">
    <source>
        <dbReference type="Proteomes" id="UP000238350"/>
    </source>
</evidence>
<reference evidence="1 2" key="1">
    <citation type="submission" date="2017-04" db="EMBL/GenBank/DDBJ databases">
        <title>Genome sequencing of [Candida] sorbophila.</title>
        <authorList>
            <person name="Ahn J.O."/>
        </authorList>
    </citation>
    <scope>NUCLEOTIDE SEQUENCE [LARGE SCALE GENOMIC DNA]</scope>
    <source>
        <strain evidence="1 2">DS02</strain>
    </source>
</reference>
<organism evidence="1 2">
    <name type="scientific">Wickerhamiella sorbophila</name>
    <dbReference type="NCBI Taxonomy" id="45607"/>
    <lineage>
        <taxon>Eukaryota</taxon>
        <taxon>Fungi</taxon>
        <taxon>Dikarya</taxon>
        <taxon>Ascomycota</taxon>
        <taxon>Saccharomycotina</taxon>
        <taxon>Dipodascomycetes</taxon>
        <taxon>Dipodascales</taxon>
        <taxon>Trichomonascaceae</taxon>
        <taxon>Wickerhamiella</taxon>
    </lineage>
</organism>
<accession>A0A2T0FD87</accession>
<dbReference type="Proteomes" id="UP000238350">
    <property type="component" value="Unassembled WGS sequence"/>
</dbReference>
<protein>
    <submittedName>
        <fullName evidence="1">Uncharacterized protein</fullName>
    </submittedName>
</protein>
<sequence length="430" mass="48827">MSHVPAAFQTEYKKISVLSKLINQSNPDSLGALEDVHEMMFEYTNLVSQGAIAKSISLQVTRALLQTARDCNVLLRRLPKRSRDTITGNVYQHLRKYASQISEDIIQKRLPRDLKTLGTLLALYETIDPQAGLVLFKELDAVEATGSAMPCMLKAGWTLDQMKEAYERAPTKTDWIQAHMVRAYFENGEPEAAMELYRHMDTHNSKIMNKLDDLIIAEGPVAEAQKVLAKTITAPRSFAIMRLLERLWDSESDMTAQFKVFDRYLQLVLGTSEEPLVGPTRVLVQHIFKAHGQDVQAIEADLQKLARLYESRGGAHTFLLNVILTEMSRAIPTEFDLATKIMVEYGAETDPVSYRVRLNALESVDFEEKPQLVLSLWEARMSLQVPLAALDWIALGRSDKFGSLFNQLWQAVGQPFYRDVMTFHRSYLRT</sequence>
<comment type="caution">
    <text evidence="1">The sequence shown here is derived from an EMBL/GenBank/DDBJ whole genome shotgun (WGS) entry which is preliminary data.</text>
</comment>
<dbReference type="AlphaFoldDB" id="A0A2T0FD87"/>
<gene>
    <name evidence="1" type="ORF">B9G98_00593</name>
</gene>
<name>A0A2T0FD87_9ASCO</name>
<dbReference type="GeneID" id="36514342"/>
<proteinExistence type="predicted"/>